<dbReference type="PANTHER" id="PTHR34213:SF2">
    <property type="entry name" value="NUCLEAR TRANSPORT FACTOR 2 (NTF2) FAMILY PROTEIN"/>
    <property type="match status" value="1"/>
</dbReference>
<keyword evidence="2" id="KW-0812">Transmembrane</keyword>
<evidence type="ECO:0000256" key="1">
    <source>
        <dbReference type="SAM" id="MobiDB-lite"/>
    </source>
</evidence>
<proteinExistence type="predicted"/>
<keyword evidence="2" id="KW-0472">Membrane</keyword>
<keyword evidence="2" id="KW-1133">Transmembrane helix</keyword>
<feature type="region of interest" description="Disordered" evidence="1">
    <location>
        <begin position="46"/>
        <end position="69"/>
    </location>
</feature>
<gene>
    <name evidence="3" type="ORF">SAY86_002143</name>
</gene>
<sequence>MAGRILIKSVTSASSSSSSFFKTPRPSLLSLTTTPLSSRKVAELHVNGHPQDNEVKMDQAEEPYSKEASDFRSKTMRFSETIMPHILNMYASHATPHDFEIYAQDATFEDPLMTAIGIKQIKSAFYSLPKVSNPFLSSLGCIIYLFSAISLLLMMQSFIFSDVPCHLNKSLPCEFTCPDWILQVFKESRMVEYSVEEHEVSPGKHEITIDNKQYYKFLGKDVDMISLIKLYIENGKVIRHEDWYRIFNHSGPPYAFVPSAGDGFCFEWVFPAGGIRSLLGAGRPRKSGCWGESWRLCEGEPCWQLML</sequence>
<dbReference type="AlphaFoldDB" id="A0AAN7LIP5"/>
<reference evidence="3 4" key="1">
    <citation type="journal article" date="2023" name="Hortic Res">
        <title>Pangenome of water caltrop reveals structural variations and asymmetric subgenome divergence after allopolyploidization.</title>
        <authorList>
            <person name="Zhang X."/>
            <person name="Chen Y."/>
            <person name="Wang L."/>
            <person name="Yuan Y."/>
            <person name="Fang M."/>
            <person name="Shi L."/>
            <person name="Lu R."/>
            <person name="Comes H.P."/>
            <person name="Ma Y."/>
            <person name="Chen Y."/>
            <person name="Huang G."/>
            <person name="Zhou Y."/>
            <person name="Zheng Z."/>
            <person name="Qiu Y."/>
        </authorList>
    </citation>
    <scope>NUCLEOTIDE SEQUENCE [LARGE SCALE GENOMIC DNA]</scope>
    <source>
        <strain evidence="3">F231</strain>
    </source>
</reference>
<name>A0AAN7LIP5_TRANT</name>
<organism evidence="3 4">
    <name type="scientific">Trapa natans</name>
    <name type="common">Water chestnut</name>
    <dbReference type="NCBI Taxonomy" id="22666"/>
    <lineage>
        <taxon>Eukaryota</taxon>
        <taxon>Viridiplantae</taxon>
        <taxon>Streptophyta</taxon>
        <taxon>Embryophyta</taxon>
        <taxon>Tracheophyta</taxon>
        <taxon>Spermatophyta</taxon>
        <taxon>Magnoliopsida</taxon>
        <taxon>eudicotyledons</taxon>
        <taxon>Gunneridae</taxon>
        <taxon>Pentapetalae</taxon>
        <taxon>rosids</taxon>
        <taxon>malvids</taxon>
        <taxon>Myrtales</taxon>
        <taxon>Lythraceae</taxon>
        <taxon>Trapa</taxon>
    </lineage>
</organism>
<keyword evidence="4" id="KW-1185">Reference proteome</keyword>
<feature type="transmembrane region" description="Helical" evidence="2">
    <location>
        <begin position="135"/>
        <end position="160"/>
    </location>
</feature>
<accession>A0AAN7LIP5</accession>
<dbReference type="PANTHER" id="PTHR34213">
    <property type="entry name" value="NUCLEAR TRANSPORT FACTOR 2 (NTF2) FAMILY PROTEIN"/>
    <property type="match status" value="1"/>
</dbReference>
<dbReference type="EMBL" id="JAXQNO010000013">
    <property type="protein sequence ID" value="KAK4785454.1"/>
    <property type="molecule type" value="Genomic_DNA"/>
</dbReference>
<protein>
    <submittedName>
        <fullName evidence="3">Uncharacterized protein</fullName>
    </submittedName>
</protein>
<feature type="compositionally biased region" description="Basic and acidic residues" evidence="1">
    <location>
        <begin position="51"/>
        <end position="69"/>
    </location>
</feature>
<evidence type="ECO:0000256" key="2">
    <source>
        <dbReference type="SAM" id="Phobius"/>
    </source>
</evidence>
<evidence type="ECO:0000313" key="3">
    <source>
        <dbReference type="EMBL" id="KAK4785454.1"/>
    </source>
</evidence>
<dbReference type="Proteomes" id="UP001346149">
    <property type="component" value="Unassembled WGS sequence"/>
</dbReference>
<evidence type="ECO:0000313" key="4">
    <source>
        <dbReference type="Proteomes" id="UP001346149"/>
    </source>
</evidence>
<comment type="caution">
    <text evidence="3">The sequence shown here is derived from an EMBL/GenBank/DDBJ whole genome shotgun (WGS) entry which is preliminary data.</text>
</comment>